<evidence type="ECO:0000256" key="1">
    <source>
        <dbReference type="SAM" id="MobiDB-lite"/>
    </source>
</evidence>
<feature type="region of interest" description="Disordered" evidence="1">
    <location>
        <begin position="536"/>
        <end position="569"/>
    </location>
</feature>
<feature type="compositionally biased region" description="Polar residues" evidence="1">
    <location>
        <begin position="328"/>
        <end position="338"/>
    </location>
</feature>
<dbReference type="OrthoDB" id="10570736at2759"/>
<organism evidence="2 3">
    <name type="scientific">Brachionus calyciflorus</name>
    <dbReference type="NCBI Taxonomy" id="104777"/>
    <lineage>
        <taxon>Eukaryota</taxon>
        <taxon>Metazoa</taxon>
        <taxon>Spiralia</taxon>
        <taxon>Gnathifera</taxon>
        <taxon>Rotifera</taxon>
        <taxon>Eurotatoria</taxon>
        <taxon>Monogononta</taxon>
        <taxon>Pseudotrocha</taxon>
        <taxon>Ploima</taxon>
        <taxon>Brachionidae</taxon>
        <taxon>Brachionus</taxon>
    </lineage>
</organism>
<feature type="compositionally biased region" description="Polar residues" evidence="1">
    <location>
        <begin position="364"/>
        <end position="387"/>
    </location>
</feature>
<evidence type="ECO:0000313" key="2">
    <source>
        <dbReference type="EMBL" id="CAF0791498.1"/>
    </source>
</evidence>
<comment type="caution">
    <text evidence="2">The sequence shown here is derived from an EMBL/GenBank/DDBJ whole genome shotgun (WGS) entry which is preliminary data.</text>
</comment>
<evidence type="ECO:0000313" key="3">
    <source>
        <dbReference type="Proteomes" id="UP000663879"/>
    </source>
</evidence>
<sequence length="711" mass="79546">MSNIENTQQQQASPSTLGSNNKFKDYLIQKLLNESPNLQKSITVNPDDRDDVQSETGTYTIEDDLIQNKKKLDLVTARAEIDEKFGIIRPEISDENVKTVTTPRRQTQTIRVRNQTYSLANDIIEQSQNISCTSSETSSSHSLTKLPKTITYNVISENSNPDTSRTIATNVLLGDTDNLIKELKKTRTLTQINTNPEILSSSSASSSSTNLSNDNIKPKMWTIPTSISPIPTSNKTNLDCVSTRATVNFDGDEELPQTPKQKTGGLAFEFSLNSENNFVAKNLRKPESDILRSSNNESVLTLTKGFELRKNRKDLSNSITSNSTCNSQVNTPKSNAPSGLSLGARIQEKAKENVNSPPKRRGSDSTTPNSNNVQYTNRTLYLRQQSAKAKRDSLDKTEEISKNVEKPVKPIVKPKEGILKKTPGSSTSRNSSLNRSQMGQKNNVKSNSTKKTSRNVSPCESPLMTGSLNLPSGSSLPVSLNDSFQRRKMYDPLKSVQADKLKRQKEVDNNKNSKIIVNNCDYNEFDCSMSDSSYNSLPHQQIDNSNQKSRLTKSFSCSNKPPRASLTKSSSFTKDEILKENDTEIDKSTYEKILQSTLQRLCIRLIQMSTGVLDKIGDNRSNLCDSIQCLNGCSDLERMQILTKLVYNMQMVHDNMQIIDQTLLNQKVEDNYIKELTRIRQEVDFLKQSACLNSPNQSMRSSVLNNSFEEN</sequence>
<feature type="compositionally biased region" description="Low complexity" evidence="1">
    <location>
        <begin position="425"/>
        <end position="457"/>
    </location>
</feature>
<feature type="compositionally biased region" description="Low complexity" evidence="1">
    <location>
        <begin position="316"/>
        <end position="327"/>
    </location>
</feature>
<dbReference type="AlphaFoldDB" id="A0A813RYK2"/>
<dbReference type="Proteomes" id="UP000663879">
    <property type="component" value="Unassembled WGS sequence"/>
</dbReference>
<feature type="compositionally biased region" description="Polar residues" evidence="1">
    <location>
        <begin position="536"/>
        <end position="559"/>
    </location>
</feature>
<dbReference type="EMBL" id="CAJNOC010000684">
    <property type="protein sequence ID" value="CAF0791498.1"/>
    <property type="molecule type" value="Genomic_DNA"/>
</dbReference>
<feature type="region of interest" description="Disordered" evidence="1">
    <location>
        <begin position="1"/>
        <end position="20"/>
    </location>
</feature>
<gene>
    <name evidence="2" type="ORF">OXX778_LOCUS5991</name>
</gene>
<protein>
    <submittedName>
        <fullName evidence="2">Uncharacterized protein</fullName>
    </submittedName>
</protein>
<keyword evidence="3" id="KW-1185">Reference proteome</keyword>
<proteinExistence type="predicted"/>
<reference evidence="2" key="1">
    <citation type="submission" date="2021-02" db="EMBL/GenBank/DDBJ databases">
        <authorList>
            <person name="Nowell W R."/>
        </authorList>
    </citation>
    <scope>NUCLEOTIDE SEQUENCE</scope>
    <source>
        <strain evidence="2">Ploen Becks lab</strain>
    </source>
</reference>
<accession>A0A813RYK2</accession>
<feature type="compositionally biased region" description="Basic and acidic residues" evidence="1">
    <location>
        <begin position="389"/>
        <end position="419"/>
    </location>
</feature>
<name>A0A813RYK2_9BILA</name>
<feature type="region of interest" description="Disordered" evidence="1">
    <location>
        <begin position="316"/>
        <end position="474"/>
    </location>
</feature>